<dbReference type="EMBL" id="JAPQER010000007">
    <property type="protein sequence ID" value="MCY6485450.1"/>
    <property type="molecule type" value="Genomic_DNA"/>
</dbReference>
<keyword evidence="1" id="KW-1133">Transmembrane helix</keyword>
<dbReference type="RefSeq" id="WP_268041786.1">
    <property type="nucleotide sequence ID" value="NZ_JAPQER010000007.1"/>
</dbReference>
<keyword evidence="3" id="KW-1185">Reference proteome</keyword>
<reference evidence="2" key="1">
    <citation type="submission" date="2022-12" db="EMBL/GenBank/DDBJ databases">
        <authorList>
            <person name="Wang J."/>
        </authorList>
    </citation>
    <scope>NUCLEOTIDE SEQUENCE</scope>
    <source>
        <strain evidence="2">HY-45-18</strain>
    </source>
</reference>
<keyword evidence="1" id="KW-0472">Membrane</keyword>
<evidence type="ECO:0000313" key="3">
    <source>
        <dbReference type="Proteomes" id="UP001078443"/>
    </source>
</evidence>
<organism evidence="2 3">
    <name type="scientific">Clostridium aestuarii</name>
    <dbReference type="NCBI Taxonomy" id="338193"/>
    <lineage>
        <taxon>Bacteria</taxon>
        <taxon>Bacillati</taxon>
        <taxon>Bacillota</taxon>
        <taxon>Clostridia</taxon>
        <taxon>Eubacteriales</taxon>
        <taxon>Clostridiaceae</taxon>
        <taxon>Clostridium</taxon>
    </lineage>
</organism>
<feature type="transmembrane region" description="Helical" evidence="1">
    <location>
        <begin position="7"/>
        <end position="25"/>
    </location>
</feature>
<evidence type="ECO:0008006" key="4">
    <source>
        <dbReference type="Google" id="ProtNLM"/>
    </source>
</evidence>
<keyword evidence="1" id="KW-0812">Transmembrane</keyword>
<gene>
    <name evidence="2" type="ORF">OW763_14040</name>
</gene>
<dbReference type="Proteomes" id="UP001078443">
    <property type="component" value="Unassembled WGS sequence"/>
</dbReference>
<protein>
    <recommendedName>
        <fullName evidence="4">DUF5683 domain-containing protein</fullName>
    </recommendedName>
</protein>
<sequence length="177" mass="20451">MNRRSRFLTFVTACIPGIGYMYLGLMKKGIQACVIFFLLEDILSIIGLGGIGNLIQFILWFYLFFDTYNIAHRMDNGEIVMDSDFFFEKYMSNNSNAVNNSSEFDSMNFKKKQPIQLDKKNMTIIAYIIITLGVLGIVNKFFAGSYVYYQIKEGITQYFIPVMLIIGGLFMLRKKEH</sequence>
<evidence type="ECO:0000256" key="1">
    <source>
        <dbReference type="SAM" id="Phobius"/>
    </source>
</evidence>
<feature type="transmembrane region" description="Helical" evidence="1">
    <location>
        <begin position="45"/>
        <end position="65"/>
    </location>
</feature>
<evidence type="ECO:0000313" key="2">
    <source>
        <dbReference type="EMBL" id="MCY6485450.1"/>
    </source>
</evidence>
<name>A0ABT4D5H4_9CLOT</name>
<comment type="caution">
    <text evidence="2">The sequence shown here is derived from an EMBL/GenBank/DDBJ whole genome shotgun (WGS) entry which is preliminary data.</text>
</comment>
<accession>A0ABT4D5H4</accession>
<feature type="transmembrane region" description="Helical" evidence="1">
    <location>
        <begin position="155"/>
        <end position="172"/>
    </location>
</feature>
<proteinExistence type="predicted"/>
<feature type="transmembrane region" description="Helical" evidence="1">
    <location>
        <begin position="124"/>
        <end position="149"/>
    </location>
</feature>